<dbReference type="InterPro" id="IPR037171">
    <property type="entry name" value="NagB/RpiA_transferase-like"/>
</dbReference>
<dbReference type="EMBL" id="CP036287">
    <property type="protein sequence ID" value="QDU65357.1"/>
    <property type="molecule type" value="Genomic_DNA"/>
</dbReference>
<accession>A0A518BED9</accession>
<dbReference type="PANTHER" id="PTHR11054">
    <property type="entry name" value="6-PHOSPHOGLUCONOLACTONASE"/>
    <property type="match status" value="1"/>
</dbReference>
<dbReference type="GO" id="GO:0005975">
    <property type="term" value="P:carbohydrate metabolic process"/>
    <property type="evidence" value="ECO:0007669"/>
    <property type="project" value="InterPro"/>
</dbReference>
<dbReference type="InterPro" id="IPR039104">
    <property type="entry name" value="6PGL"/>
</dbReference>
<gene>
    <name evidence="2" type="primary">pgl_1</name>
    <name evidence="2" type="ORF">Pla133_04220</name>
</gene>
<sequence>MVEVVTDDRPLEAAAQRLAAMLTSVEGDPVRLAIPGGSAAAVAPRALQIAIAYGFDAGRLALTWVDERCVPVASADSNRGAVRFDPAPGLELPLFVDGEAPADAVVRVEGAFETLFGGSLDVSLLGMGPDGHVASLFVGGPELAGTVAHIADSPKPPADRITLTRRTLATARQTLVFATGEGKREAIERLVAGDPSLPATGLPGLVLVTDLTLGPDL</sequence>
<keyword evidence="3" id="KW-1185">Reference proteome</keyword>
<dbReference type="Gene3D" id="3.40.50.1360">
    <property type="match status" value="1"/>
</dbReference>
<evidence type="ECO:0000259" key="1">
    <source>
        <dbReference type="Pfam" id="PF01182"/>
    </source>
</evidence>
<dbReference type="EC" id="3.1.1.31" evidence="2"/>
<dbReference type="GO" id="GO:0017057">
    <property type="term" value="F:6-phosphogluconolactonase activity"/>
    <property type="evidence" value="ECO:0007669"/>
    <property type="project" value="UniProtKB-EC"/>
</dbReference>
<dbReference type="RefSeq" id="WP_419192040.1">
    <property type="nucleotide sequence ID" value="NZ_CP036287.1"/>
</dbReference>
<dbReference type="Proteomes" id="UP000316921">
    <property type="component" value="Chromosome"/>
</dbReference>
<proteinExistence type="predicted"/>
<feature type="domain" description="Glucosamine/galactosamine-6-phosphate isomerase" evidence="1">
    <location>
        <begin position="11"/>
        <end position="201"/>
    </location>
</feature>
<keyword evidence="2" id="KW-0378">Hydrolase</keyword>
<dbReference type="KEGG" id="pbap:Pla133_04220"/>
<protein>
    <submittedName>
        <fullName evidence="2">6-phosphogluconolactonase</fullName>
        <ecNumber evidence="2">3.1.1.31</ecNumber>
    </submittedName>
</protein>
<dbReference type="Pfam" id="PF01182">
    <property type="entry name" value="Glucosamine_iso"/>
    <property type="match status" value="1"/>
</dbReference>
<evidence type="ECO:0000313" key="3">
    <source>
        <dbReference type="Proteomes" id="UP000316921"/>
    </source>
</evidence>
<dbReference type="SUPFAM" id="SSF100950">
    <property type="entry name" value="NagB/RpiA/CoA transferase-like"/>
    <property type="match status" value="1"/>
</dbReference>
<evidence type="ECO:0000313" key="2">
    <source>
        <dbReference type="EMBL" id="QDU65357.1"/>
    </source>
</evidence>
<dbReference type="AlphaFoldDB" id="A0A518BED9"/>
<reference evidence="2 3" key="1">
    <citation type="submission" date="2019-02" db="EMBL/GenBank/DDBJ databases">
        <title>Deep-cultivation of Planctomycetes and their phenomic and genomic characterization uncovers novel biology.</title>
        <authorList>
            <person name="Wiegand S."/>
            <person name="Jogler M."/>
            <person name="Boedeker C."/>
            <person name="Pinto D."/>
            <person name="Vollmers J."/>
            <person name="Rivas-Marin E."/>
            <person name="Kohn T."/>
            <person name="Peeters S.H."/>
            <person name="Heuer A."/>
            <person name="Rast P."/>
            <person name="Oberbeckmann S."/>
            <person name="Bunk B."/>
            <person name="Jeske O."/>
            <person name="Meyerdierks A."/>
            <person name="Storesund J.E."/>
            <person name="Kallscheuer N."/>
            <person name="Luecker S."/>
            <person name="Lage O.M."/>
            <person name="Pohl T."/>
            <person name="Merkel B.J."/>
            <person name="Hornburger P."/>
            <person name="Mueller R.-W."/>
            <person name="Bruemmer F."/>
            <person name="Labrenz M."/>
            <person name="Spormann A.M."/>
            <person name="Op den Camp H."/>
            <person name="Overmann J."/>
            <person name="Amann R."/>
            <person name="Jetten M.S.M."/>
            <person name="Mascher T."/>
            <person name="Medema M.H."/>
            <person name="Devos D.P."/>
            <person name="Kaster A.-K."/>
            <person name="Ovreas L."/>
            <person name="Rohde M."/>
            <person name="Galperin M.Y."/>
            <person name="Jogler C."/>
        </authorList>
    </citation>
    <scope>NUCLEOTIDE SEQUENCE [LARGE SCALE GENOMIC DNA]</scope>
    <source>
        <strain evidence="2 3">Pla133</strain>
    </source>
</reference>
<name>A0A518BED9_9BACT</name>
<dbReference type="PANTHER" id="PTHR11054:SF0">
    <property type="entry name" value="6-PHOSPHOGLUCONOLACTONASE"/>
    <property type="match status" value="1"/>
</dbReference>
<dbReference type="InterPro" id="IPR006148">
    <property type="entry name" value="Glc/Gal-6P_isomerase"/>
</dbReference>
<organism evidence="2 3">
    <name type="scientific">Engelhardtia mirabilis</name>
    <dbReference type="NCBI Taxonomy" id="2528011"/>
    <lineage>
        <taxon>Bacteria</taxon>
        <taxon>Pseudomonadati</taxon>
        <taxon>Planctomycetota</taxon>
        <taxon>Planctomycetia</taxon>
        <taxon>Planctomycetia incertae sedis</taxon>
        <taxon>Engelhardtia</taxon>
    </lineage>
</organism>